<evidence type="ECO:0000256" key="1">
    <source>
        <dbReference type="ARBA" id="ARBA00022679"/>
    </source>
</evidence>
<dbReference type="InterPro" id="IPR041698">
    <property type="entry name" value="Methyltransf_25"/>
</dbReference>
<dbReference type="AlphaFoldDB" id="A0A6N8FV23"/>
<dbReference type="PANTHER" id="PTHR43861">
    <property type="entry name" value="TRANS-ACONITATE 2-METHYLTRANSFERASE-RELATED"/>
    <property type="match status" value="1"/>
</dbReference>
<keyword evidence="1 3" id="KW-0808">Transferase</keyword>
<dbReference type="CDD" id="cd02440">
    <property type="entry name" value="AdoMet_MTases"/>
    <property type="match status" value="1"/>
</dbReference>
<dbReference type="InterPro" id="IPR029063">
    <property type="entry name" value="SAM-dependent_MTases_sf"/>
</dbReference>
<protein>
    <submittedName>
        <fullName evidence="3">SAM-dependent methyltransferase</fullName>
    </submittedName>
</protein>
<evidence type="ECO:0000313" key="3">
    <source>
        <dbReference type="EMBL" id="MUL36968.1"/>
    </source>
</evidence>
<dbReference type="SUPFAM" id="SSF53335">
    <property type="entry name" value="S-adenosyl-L-methionine-dependent methyltransferases"/>
    <property type="match status" value="1"/>
</dbReference>
<dbReference type="EMBL" id="NAPY01000015">
    <property type="protein sequence ID" value="MUL36968.1"/>
    <property type="molecule type" value="Genomic_DNA"/>
</dbReference>
<proteinExistence type="predicted"/>
<dbReference type="GO" id="GO:0032259">
    <property type="term" value="P:methylation"/>
    <property type="evidence" value="ECO:0007669"/>
    <property type="project" value="UniProtKB-KW"/>
</dbReference>
<reference evidence="3 4" key="1">
    <citation type="journal article" date="2019" name="Front. Microbiol.">
        <title>Genomic Features for Desiccation Tolerance and Sugar Biosynthesis in the Extremophile Gloeocapsopsis sp. UTEX B3054.</title>
        <authorList>
            <person name="Urrejola C."/>
            <person name="Alcorta J."/>
            <person name="Salas L."/>
            <person name="Vasquez M."/>
            <person name="Polz M.F."/>
            <person name="Vicuna R."/>
            <person name="Diez B."/>
        </authorList>
    </citation>
    <scope>NUCLEOTIDE SEQUENCE [LARGE SCALE GENOMIC DNA]</scope>
    <source>
        <strain evidence="3 4">1H9</strain>
    </source>
</reference>
<evidence type="ECO:0000259" key="2">
    <source>
        <dbReference type="Pfam" id="PF13649"/>
    </source>
</evidence>
<feature type="domain" description="Methyltransferase" evidence="2">
    <location>
        <begin position="59"/>
        <end position="151"/>
    </location>
</feature>
<accession>A0A6N8FV23</accession>
<sequence>MIEEIQEQVAYYNARSQEYDEWFYRIGRYDRGLELNQCWFNEVDVLKSALQDIGEVNSILELACGTGIWTQELLKIGKEITALDASSEMIAINRKKLNDTKIVSYHQVDLFSWQPSKQYDLVFFSFWLSHVPPTQVDDFLAKVYRAVRPSGRVFIIDSCFEPSSTAKDHFFENENEIHQRRKLNNGQEYQIFKIYYQPNVLIDKLTQVGFQASVKQTNNYFIYAEGKKINKL</sequence>
<dbReference type="Gene3D" id="3.40.50.150">
    <property type="entry name" value="Vaccinia Virus protein VP39"/>
    <property type="match status" value="1"/>
</dbReference>
<keyword evidence="3" id="KW-0489">Methyltransferase</keyword>
<dbReference type="GO" id="GO:0008168">
    <property type="term" value="F:methyltransferase activity"/>
    <property type="evidence" value="ECO:0007669"/>
    <property type="project" value="UniProtKB-KW"/>
</dbReference>
<gene>
    <name evidence="3" type="ORF">BWI75_11580</name>
</gene>
<dbReference type="RefSeq" id="WP_105218563.1">
    <property type="nucleotide sequence ID" value="NZ_CAWNSU010000128.1"/>
</dbReference>
<dbReference type="Pfam" id="PF13649">
    <property type="entry name" value="Methyltransf_25"/>
    <property type="match status" value="1"/>
</dbReference>
<comment type="caution">
    <text evidence="3">The sequence shown here is derived from an EMBL/GenBank/DDBJ whole genome shotgun (WGS) entry which is preliminary data.</text>
</comment>
<keyword evidence="4" id="KW-1185">Reference proteome</keyword>
<name>A0A6N8FV23_9CHRO</name>
<organism evidence="3 4">
    <name type="scientific">Gloeocapsopsis dulcis AAB1 = 1H9</name>
    <dbReference type="NCBI Taxonomy" id="1433147"/>
    <lineage>
        <taxon>Bacteria</taxon>
        <taxon>Bacillati</taxon>
        <taxon>Cyanobacteriota</taxon>
        <taxon>Cyanophyceae</taxon>
        <taxon>Oscillatoriophycideae</taxon>
        <taxon>Chroococcales</taxon>
        <taxon>Chroococcaceae</taxon>
        <taxon>Gloeocapsopsis</taxon>
        <taxon>Gloeocapsopsis dulcis</taxon>
    </lineage>
</organism>
<dbReference type="OrthoDB" id="3568407at2"/>
<dbReference type="Proteomes" id="UP000441797">
    <property type="component" value="Unassembled WGS sequence"/>
</dbReference>
<evidence type="ECO:0000313" key="4">
    <source>
        <dbReference type="Proteomes" id="UP000441797"/>
    </source>
</evidence>